<protein>
    <recommendedName>
        <fullName evidence="6">Ran GTPase activating protein</fullName>
    </recommendedName>
</protein>
<dbReference type="Pfam" id="PF13516">
    <property type="entry name" value="LRR_6"/>
    <property type="match status" value="2"/>
</dbReference>
<keyword evidence="2" id="KW-0433">Leucine-rich repeat</keyword>
<name>A0ABD6ESK3_9BILA</name>
<keyword evidence="1" id="KW-0343">GTPase activation</keyword>
<evidence type="ECO:0008006" key="6">
    <source>
        <dbReference type="Google" id="ProtNLM"/>
    </source>
</evidence>
<evidence type="ECO:0000256" key="3">
    <source>
        <dbReference type="ARBA" id="ARBA00022737"/>
    </source>
</evidence>
<dbReference type="InterPro" id="IPR032675">
    <property type="entry name" value="LRR_dom_sf"/>
</dbReference>
<dbReference type="InterPro" id="IPR001611">
    <property type="entry name" value="Leu-rich_rpt"/>
</dbReference>
<keyword evidence="5" id="KW-1185">Reference proteome</keyword>
<reference evidence="4 5" key="1">
    <citation type="submission" date="2024-08" db="EMBL/GenBank/DDBJ databases">
        <title>Gnathostoma spinigerum genome.</title>
        <authorList>
            <person name="Gonzalez-Bertolin B."/>
            <person name="Monzon S."/>
            <person name="Zaballos A."/>
            <person name="Jimenez P."/>
            <person name="Dekumyoy P."/>
            <person name="Varona S."/>
            <person name="Cuesta I."/>
            <person name="Sumanam S."/>
            <person name="Adisakwattana P."/>
            <person name="Gasser R.B."/>
            <person name="Hernandez-Gonzalez A."/>
            <person name="Young N.D."/>
            <person name="Perteguer M.J."/>
        </authorList>
    </citation>
    <scope>NUCLEOTIDE SEQUENCE [LARGE SCALE GENOMIC DNA]</scope>
    <source>
        <strain evidence="4">AL3</strain>
        <tissue evidence="4">Liver</tissue>
    </source>
</reference>
<dbReference type="CDD" id="cd00116">
    <property type="entry name" value="LRR_RI"/>
    <property type="match status" value="1"/>
</dbReference>
<dbReference type="SUPFAM" id="SSF52047">
    <property type="entry name" value="RNI-like"/>
    <property type="match status" value="1"/>
</dbReference>
<dbReference type="Proteomes" id="UP001608902">
    <property type="component" value="Unassembled WGS sequence"/>
</dbReference>
<dbReference type="SMART" id="SM00368">
    <property type="entry name" value="LRR_RI"/>
    <property type="match status" value="6"/>
</dbReference>
<gene>
    <name evidence="4" type="ORF">AB6A40_009658</name>
</gene>
<evidence type="ECO:0000256" key="1">
    <source>
        <dbReference type="ARBA" id="ARBA00022468"/>
    </source>
</evidence>
<dbReference type="InterPro" id="IPR027038">
    <property type="entry name" value="RanGap"/>
</dbReference>
<dbReference type="PANTHER" id="PTHR24113:SF12">
    <property type="entry name" value="RAN GTPASE-ACTIVATING PROTEIN 1"/>
    <property type="match status" value="1"/>
</dbReference>
<sequence>MVESDEYLLSFSDKARTLNSSEDAEELALRIEKTSCVRCLELRGNTIGEQAGYRIAEALKKHPELKRALWSDMFTGRLKTEIPPILRSLCYSLMETGVQLVELDLSDNAFGPIGAEGVESFLQSSSAYSLQVLKLNNNGLGAGGKIIARALRNCYQNAARDGCKFHLKSFIAGRNRLENPGALALAEAFEEIGSLEEVVMHQNGIKAEGIEALAKSFARNKNLRVVNLNDNTFTSTGALSMAKVSS</sequence>
<dbReference type="PANTHER" id="PTHR24113">
    <property type="entry name" value="RAN GTPASE-ACTIVATING PROTEIN 1"/>
    <property type="match status" value="1"/>
</dbReference>
<dbReference type="GO" id="GO:0005096">
    <property type="term" value="F:GTPase activator activity"/>
    <property type="evidence" value="ECO:0007669"/>
    <property type="project" value="UniProtKB-KW"/>
</dbReference>
<evidence type="ECO:0000256" key="2">
    <source>
        <dbReference type="ARBA" id="ARBA00022614"/>
    </source>
</evidence>
<dbReference type="EMBL" id="JBGFUD010010583">
    <property type="protein sequence ID" value="MFH4982949.1"/>
    <property type="molecule type" value="Genomic_DNA"/>
</dbReference>
<comment type="caution">
    <text evidence="4">The sequence shown here is derived from an EMBL/GenBank/DDBJ whole genome shotgun (WGS) entry which is preliminary data.</text>
</comment>
<dbReference type="Gene3D" id="3.80.10.10">
    <property type="entry name" value="Ribonuclease Inhibitor"/>
    <property type="match status" value="1"/>
</dbReference>
<proteinExistence type="predicted"/>
<keyword evidence="3" id="KW-0677">Repeat</keyword>
<evidence type="ECO:0000313" key="4">
    <source>
        <dbReference type="EMBL" id="MFH4982949.1"/>
    </source>
</evidence>
<accession>A0ABD6ESK3</accession>
<organism evidence="4 5">
    <name type="scientific">Gnathostoma spinigerum</name>
    <dbReference type="NCBI Taxonomy" id="75299"/>
    <lineage>
        <taxon>Eukaryota</taxon>
        <taxon>Metazoa</taxon>
        <taxon>Ecdysozoa</taxon>
        <taxon>Nematoda</taxon>
        <taxon>Chromadorea</taxon>
        <taxon>Rhabditida</taxon>
        <taxon>Spirurina</taxon>
        <taxon>Gnathostomatomorpha</taxon>
        <taxon>Gnathostomatoidea</taxon>
        <taxon>Gnathostomatidae</taxon>
        <taxon>Gnathostoma</taxon>
    </lineage>
</organism>
<evidence type="ECO:0000313" key="5">
    <source>
        <dbReference type="Proteomes" id="UP001608902"/>
    </source>
</evidence>
<dbReference type="AlphaFoldDB" id="A0ABD6ESK3"/>